<dbReference type="InterPro" id="IPR029044">
    <property type="entry name" value="Nucleotide-diphossugar_trans"/>
</dbReference>
<name>A0A0B0EMP6_9BACT</name>
<dbReference type="eggNOG" id="COG0457">
    <property type="taxonomic scope" value="Bacteria"/>
</dbReference>
<dbReference type="Proteomes" id="UP000030652">
    <property type="component" value="Unassembled WGS sequence"/>
</dbReference>
<comment type="similarity">
    <text evidence="1">Belongs to the glycosyltransferase 2 family. WaaE/KdtX subfamily.</text>
</comment>
<dbReference type="InterPro" id="IPR011990">
    <property type="entry name" value="TPR-like_helical_dom_sf"/>
</dbReference>
<evidence type="ECO:0000256" key="2">
    <source>
        <dbReference type="PROSITE-ProRule" id="PRU00339"/>
    </source>
</evidence>
<protein>
    <submittedName>
        <fullName evidence="4">Glycosyltransferase fused to TPR-repeat domain protein</fullName>
    </submittedName>
</protein>
<dbReference type="SUPFAM" id="SSF53448">
    <property type="entry name" value="Nucleotide-diphospho-sugar transferases"/>
    <property type="match status" value="1"/>
</dbReference>
<dbReference type="PATRIC" id="fig|237368.3.peg.2496"/>
<evidence type="ECO:0000313" key="5">
    <source>
        <dbReference type="Proteomes" id="UP000030652"/>
    </source>
</evidence>
<gene>
    <name evidence="4" type="primary">waaE_1</name>
    <name evidence="4" type="ORF">SCABRO_02314</name>
</gene>
<keyword evidence="2" id="KW-0802">TPR repeat</keyword>
<evidence type="ECO:0000256" key="1">
    <source>
        <dbReference type="ARBA" id="ARBA00038494"/>
    </source>
</evidence>
<dbReference type="PROSITE" id="PS50005">
    <property type="entry name" value="TPR"/>
    <property type="match status" value="1"/>
</dbReference>
<comment type="caution">
    <text evidence="4">The sequence shown here is derived from an EMBL/GenBank/DDBJ whole genome shotgun (WGS) entry which is preliminary data.</text>
</comment>
<feature type="domain" description="Glycosyltransferase 2-like" evidence="3">
    <location>
        <begin position="1"/>
        <end position="124"/>
    </location>
</feature>
<dbReference type="SUPFAM" id="SSF48452">
    <property type="entry name" value="TPR-like"/>
    <property type="match status" value="2"/>
</dbReference>
<reference evidence="4 5" key="1">
    <citation type="submission" date="2014-10" db="EMBL/GenBank/DDBJ databases">
        <title>Draft genome of anammox bacterium scalindua brodae, obtained using differential coverage binning of sequence data from two enrichment reactors.</title>
        <authorList>
            <person name="Speth D.R."/>
            <person name="Russ L."/>
            <person name="Kartal B."/>
            <person name="Op den Camp H.J."/>
            <person name="Dutilh B.E."/>
            <person name="Jetten M.S."/>
        </authorList>
    </citation>
    <scope>NUCLEOTIDE SEQUENCE [LARGE SCALE GENOMIC DNA]</scope>
    <source>
        <strain evidence="4">RU1</strain>
    </source>
</reference>
<dbReference type="PANTHER" id="PTHR43630:SF2">
    <property type="entry name" value="GLYCOSYLTRANSFERASE"/>
    <property type="match status" value="1"/>
</dbReference>
<dbReference type="eggNOG" id="COG0463">
    <property type="taxonomic scope" value="Bacteria"/>
</dbReference>
<dbReference type="SMART" id="SM00028">
    <property type="entry name" value="TPR"/>
    <property type="match status" value="9"/>
</dbReference>
<dbReference type="AlphaFoldDB" id="A0A0B0EMP6"/>
<dbReference type="Gene3D" id="3.90.550.10">
    <property type="entry name" value="Spore Coat Polysaccharide Biosynthesis Protein SpsA, Chain A"/>
    <property type="match status" value="1"/>
</dbReference>
<organism evidence="4 5">
    <name type="scientific">Candidatus Scalindua brodae</name>
    <dbReference type="NCBI Taxonomy" id="237368"/>
    <lineage>
        <taxon>Bacteria</taxon>
        <taxon>Pseudomonadati</taxon>
        <taxon>Planctomycetota</taxon>
        <taxon>Candidatus Brocadiia</taxon>
        <taxon>Candidatus Brocadiales</taxon>
        <taxon>Candidatus Scalinduaceae</taxon>
        <taxon>Candidatus Scalindua</taxon>
    </lineage>
</organism>
<keyword evidence="4" id="KW-0808">Transferase</keyword>
<dbReference type="Pfam" id="PF13181">
    <property type="entry name" value="TPR_8"/>
    <property type="match status" value="1"/>
</dbReference>
<evidence type="ECO:0000259" key="3">
    <source>
        <dbReference type="Pfam" id="PF00535"/>
    </source>
</evidence>
<dbReference type="CDD" id="cd02511">
    <property type="entry name" value="Beta4Glucosyltransferase"/>
    <property type="match status" value="1"/>
</dbReference>
<sequence>MIVKDEEEFLPTCLESVKDYVDEIIIVDTGSTDNTVKIAKKYNARIYHHPWENSFSKARNYSLSYATSDWILILDADEELERAEACKLREVISDNEVNVIKLPVFYKPKGGANLSVSSSERIFRNYNNIHYEGIVHNVLIYSGSTKNVNVSIYHYGYHHSNEQMEKKFKRTSDLLKIQIKDDPENPLPHHYLAISCLDRNRNDECIEEALEAIRLFELQDSNEQMRLLCYFTTCVAFYRKQDLDNAEEYALKAIRFYSDYLDAHCILSSIYFLRKEYDKCEKATKNYLRSLKAIQSDPSRAMSIPFNTINHAWLAHTRMAINHYEQGNQNCGQQALANAINCADNAWEPYLAIGKHFVVHDNLKMAEIFLCDGLKHDPGNKEIQYSLAGTYERSCETEKAIGCLKQILDYHPEEVRALYNLGLLLLKCNKPCEAIKSFKSIINKEPEHFDALLNLAIAYENIGNIAQSKDIYNTLTTINQNNPEVSLRLGSIYLLENDNNRAKECFLKLLKSVKYLTEAHLGLSKVYLSMNDPESCIRSCDELLKSLKLPRNITINSLSDLSDLYIRIGTTLIKQQKETLSIFAFEIAVLLEPDALNAIPPQTADSVVTC</sequence>
<dbReference type="InterPro" id="IPR019734">
    <property type="entry name" value="TPR_rpt"/>
</dbReference>
<dbReference type="Pfam" id="PF14559">
    <property type="entry name" value="TPR_19"/>
    <property type="match status" value="1"/>
</dbReference>
<dbReference type="EMBL" id="JRYO01000161">
    <property type="protein sequence ID" value="KHE91940.1"/>
    <property type="molecule type" value="Genomic_DNA"/>
</dbReference>
<dbReference type="PANTHER" id="PTHR43630">
    <property type="entry name" value="POLY-BETA-1,6-N-ACETYL-D-GLUCOSAMINE SYNTHASE"/>
    <property type="match status" value="1"/>
</dbReference>
<accession>A0A0B0EMP6</accession>
<dbReference type="GO" id="GO:0016740">
    <property type="term" value="F:transferase activity"/>
    <property type="evidence" value="ECO:0007669"/>
    <property type="project" value="UniProtKB-KW"/>
</dbReference>
<dbReference type="InterPro" id="IPR001173">
    <property type="entry name" value="Glyco_trans_2-like"/>
</dbReference>
<dbReference type="Pfam" id="PF00535">
    <property type="entry name" value="Glycos_transf_2"/>
    <property type="match status" value="1"/>
</dbReference>
<proteinExistence type="inferred from homology"/>
<feature type="repeat" description="TPR" evidence="2">
    <location>
        <begin position="415"/>
        <end position="448"/>
    </location>
</feature>
<evidence type="ECO:0000313" key="4">
    <source>
        <dbReference type="EMBL" id="KHE91940.1"/>
    </source>
</evidence>
<dbReference type="Gene3D" id="1.25.40.10">
    <property type="entry name" value="Tetratricopeptide repeat domain"/>
    <property type="match status" value="2"/>
</dbReference>